<dbReference type="GO" id="GO:0003677">
    <property type="term" value="F:DNA binding"/>
    <property type="evidence" value="ECO:0007669"/>
    <property type="project" value="UniProtKB-KW"/>
</dbReference>
<dbReference type="SUPFAM" id="SSF46894">
    <property type="entry name" value="C-terminal effector domain of the bipartite response regulators"/>
    <property type="match status" value="1"/>
</dbReference>
<dbReference type="PRINTS" id="PR00038">
    <property type="entry name" value="HTHLUXR"/>
</dbReference>
<keyword evidence="2" id="KW-0238">DNA-binding</keyword>
<dbReference type="PROSITE" id="PS50043">
    <property type="entry name" value="HTH_LUXR_2"/>
    <property type="match status" value="1"/>
</dbReference>
<dbReference type="STRING" id="1353528.DT23_16445"/>
<dbReference type="CDD" id="cd06170">
    <property type="entry name" value="LuxR_C_like"/>
    <property type="match status" value="1"/>
</dbReference>
<keyword evidence="6" id="KW-1185">Reference proteome</keyword>
<dbReference type="SMART" id="SM00421">
    <property type="entry name" value="HTH_LUXR"/>
    <property type="match status" value="1"/>
</dbReference>
<dbReference type="Gene3D" id="1.10.10.10">
    <property type="entry name" value="Winged helix-like DNA-binding domain superfamily/Winged helix DNA-binding domain"/>
    <property type="match status" value="1"/>
</dbReference>
<dbReference type="eggNOG" id="COG2197">
    <property type="taxonomic scope" value="Bacteria"/>
</dbReference>
<dbReference type="Proteomes" id="UP000027471">
    <property type="component" value="Unassembled WGS sequence"/>
</dbReference>
<proteinExistence type="predicted"/>
<accession>A0A074KAA9</accession>
<dbReference type="EMBL" id="AUNB01000034">
    <property type="protein sequence ID" value="KEO58492.1"/>
    <property type="molecule type" value="Genomic_DNA"/>
</dbReference>
<dbReference type="PANTHER" id="PTHR44688">
    <property type="entry name" value="DNA-BINDING TRANSCRIPTIONAL ACTIVATOR DEVR_DOSR"/>
    <property type="match status" value="1"/>
</dbReference>
<comment type="caution">
    <text evidence="5">The sequence shown here is derived from an EMBL/GenBank/DDBJ whole genome shotgun (WGS) entry which is preliminary data.</text>
</comment>
<evidence type="ECO:0000313" key="6">
    <source>
        <dbReference type="Proteomes" id="UP000027471"/>
    </source>
</evidence>
<gene>
    <name evidence="5" type="ORF">DT23_16445</name>
</gene>
<sequence>MFQINILPLTEHAARFILFIDPDFKPLGNSTRPLLTKRESEVLGLASAGKLRIAIAHHLSISTSTVDMHTSNLRKKLGAHTTSEAIANALRLGLLPR</sequence>
<reference evidence="5 6" key="1">
    <citation type="journal article" date="2015" name="Antonie Van Leeuwenhoek">
        <title>Thioclava indica sp. nov., isolated from surface seawater of the Indian Ocean.</title>
        <authorList>
            <person name="Liu Y."/>
            <person name="Lai Q."/>
            <person name="Du J."/>
            <person name="Xu H."/>
            <person name="Jiang L."/>
            <person name="Shao Z."/>
        </authorList>
    </citation>
    <scope>NUCLEOTIDE SEQUENCE [LARGE SCALE GENOMIC DNA]</scope>
    <source>
        <strain evidence="5 6">DT23-4</strain>
    </source>
</reference>
<evidence type="ECO:0000259" key="4">
    <source>
        <dbReference type="PROSITE" id="PS50043"/>
    </source>
</evidence>
<evidence type="ECO:0000256" key="3">
    <source>
        <dbReference type="ARBA" id="ARBA00023163"/>
    </source>
</evidence>
<evidence type="ECO:0000256" key="1">
    <source>
        <dbReference type="ARBA" id="ARBA00023015"/>
    </source>
</evidence>
<keyword evidence="3" id="KW-0804">Transcription</keyword>
<evidence type="ECO:0000313" key="5">
    <source>
        <dbReference type="EMBL" id="KEO58492.1"/>
    </source>
</evidence>
<keyword evidence="1" id="KW-0805">Transcription regulation</keyword>
<name>A0A074KAA9_9RHOB</name>
<dbReference type="InterPro" id="IPR016032">
    <property type="entry name" value="Sig_transdc_resp-reg_C-effctor"/>
</dbReference>
<feature type="domain" description="HTH luxR-type" evidence="4">
    <location>
        <begin position="28"/>
        <end position="93"/>
    </location>
</feature>
<dbReference type="InterPro" id="IPR000792">
    <property type="entry name" value="Tscrpt_reg_LuxR_C"/>
</dbReference>
<dbReference type="AlphaFoldDB" id="A0A074KAA9"/>
<dbReference type="GO" id="GO:0006355">
    <property type="term" value="P:regulation of DNA-templated transcription"/>
    <property type="evidence" value="ECO:0007669"/>
    <property type="project" value="InterPro"/>
</dbReference>
<dbReference type="InterPro" id="IPR036388">
    <property type="entry name" value="WH-like_DNA-bd_sf"/>
</dbReference>
<evidence type="ECO:0000256" key="2">
    <source>
        <dbReference type="ARBA" id="ARBA00023125"/>
    </source>
</evidence>
<organism evidence="5 6">
    <name type="scientific">Thioclava indica</name>
    <dbReference type="NCBI Taxonomy" id="1353528"/>
    <lineage>
        <taxon>Bacteria</taxon>
        <taxon>Pseudomonadati</taxon>
        <taxon>Pseudomonadota</taxon>
        <taxon>Alphaproteobacteria</taxon>
        <taxon>Rhodobacterales</taxon>
        <taxon>Paracoccaceae</taxon>
        <taxon>Thioclava</taxon>
    </lineage>
</organism>
<dbReference type="PANTHER" id="PTHR44688:SF16">
    <property type="entry name" value="DNA-BINDING TRANSCRIPTIONAL ACTIVATOR DEVR_DOSR"/>
    <property type="match status" value="1"/>
</dbReference>
<dbReference type="Pfam" id="PF00196">
    <property type="entry name" value="GerE"/>
    <property type="match status" value="1"/>
</dbReference>
<protein>
    <recommendedName>
        <fullName evidence="4">HTH luxR-type domain-containing protein</fullName>
    </recommendedName>
</protein>